<evidence type="ECO:0000313" key="4">
    <source>
        <dbReference type="Proteomes" id="UP000734854"/>
    </source>
</evidence>
<dbReference type="GO" id="GO:0051082">
    <property type="term" value="F:unfolded protein binding"/>
    <property type="evidence" value="ECO:0007669"/>
    <property type="project" value="InterPro"/>
</dbReference>
<dbReference type="SUPFAM" id="SSF46565">
    <property type="entry name" value="Chaperone J-domain"/>
    <property type="match status" value="1"/>
</dbReference>
<dbReference type="AlphaFoldDB" id="A0A8J5KEN8"/>
<dbReference type="InterPro" id="IPR002939">
    <property type="entry name" value="DnaJ_C"/>
</dbReference>
<dbReference type="GO" id="GO:0051087">
    <property type="term" value="F:protein-folding chaperone binding"/>
    <property type="evidence" value="ECO:0007669"/>
    <property type="project" value="TreeGrafter"/>
</dbReference>
<dbReference type="InterPro" id="IPR001623">
    <property type="entry name" value="DnaJ_domain"/>
</dbReference>
<organism evidence="3 4">
    <name type="scientific">Zingiber officinale</name>
    <name type="common">Ginger</name>
    <name type="synonym">Amomum zingiber</name>
    <dbReference type="NCBI Taxonomy" id="94328"/>
    <lineage>
        <taxon>Eukaryota</taxon>
        <taxon>Viridiplantae</taxon>
        <taxon>Streptophyta</taxon>
        <taxon>Embryophyta</taxon>
        <taxon>Tracheophyta</taxon>
        <taxon>Spermatophyta</taxon>
        <taxon>Magnoliopsida</taxon>
        <taxon>Liliopsida</taxon>
        <taxon>Zingiberales</taxon>
        <taxon>Zingiberaceae</taxon>
        <taxon>Zingiber</taxon>
    </lineage>
</organism>
<dbReference type="InterPro" id="IPR051339">
    <property type="entry name" value="DnaJ_subfamily_B"/>
</dbReference>
<reference evidence="3 4" key="1">
    <citation type="submission" date="2020-08" db="EMBL/GenBank/DDBJ databases">
        <title>Plant Genome Project.</title>
        <authorList>
            <person name="Zhang R.-G."/>
        </authorList>
    </citation>
    <scope>NUCLEOTIDE SEQUENCE [LARGE SCALE GENOMIC DNA]</scope>
    <source>
        <tissue evidence="3">Rhizome</tissue>
    </source>
</reference>
<gene>
    <name evidence="3" type="ORF">ZIOFF_055528</name>
</gene>
<dbReference type="PANTHER" id="PTHR24078:SF553">
    <property type="entry name" value="DNAJ HOMOLOG SUBFAMILY B MEMBER 5"/>
    <property type="match status" value="1"/>
</dbReference>
<dbReference type="EMBL" id="JACMSC010000015">
    <property type="protein sequence ID" value="KAG6486947.1"/>
    <property type="molecule type" value="Genomic_DNA"/>
</dbReference>
<dbReference type="Pfam" id="PF01556">
    <property type="entry name" value="DnaJ_C"/>
    <property type="match status" value="1"/>
</dbReference>
<accession>A0A8J5KEN8</accession>
<dbReference type="PRINTS" id="PR00625">
    <property type="entry name" value="JDOMAIN"/>
</dbReference>
<sequence>MGVDYYNVLEVGRSASDEELKKSYRKLAIRWHPDKNPNDKAAAEAKFKEIAEAYDCLCFGFNDNTVSQFPHFGFPKAVFLIVDNQVLSDSKKRAIYDQYGEEGLNASCDSQNGASHGSSGSSTFCFNPRDAEDIFSDFFGSNPFGFENLNHSKSTRFQTDGSGTFGGFGGSANTFKPKTEGAATSTRLRKAPAVERKLACNLEELYTGTKRKMKISREVRTPNGQTVAEHEILTIEVKPGWRKGTKVTFPEKGNEELNQIPADLVFIIDEKPHEVYKREGNDLVVHQKISLVDALAGTTINLITLDGRDLVIDMTDVIKPNYELVIENEGMPIAREPGKKGKLIIKFDVKFPSSLTLEQRAGIRSIFG</sequence>
<dbReference type="PANTHER" id="PTHR24078">
    <property type="entry name" value="DNAJ HOMOLOG SUBFAMILY C MEMBER"/>
    <property type="match status" value="1"/>
</dbReference>
<protein>
    <recommendedName>
        <fullName evidence="2">J domain-containing protein</fullName>
    </recommendedName>
</protein>
<comment type="caution">
    <text evidence="3">The sequence shown here is derived from an EMBL/GenBank/DDBJ whole genome shotgun (WGS) entry which is preliminary data.</text>
</comment>
<keyword evidence="1" id="KW-0143">Chaperone</keyword>
<proteinExistence type="predicted"/>
<name>A0A8J5KEN8_ZINOF</name>
<evidence type="ECO:0000259" key="2">
    <source>
        <dbReference type="PROSITE" id="PS50076"/>
    </source>
</evidence>
<keyword evidence="4" id="KW-1185">Reference proteome</keyword>
<dbReference type="FunFam" id="2.60.260.20:FF:000002">
    <property type="entry name" value="Dnaj homolog subfamily b member"/>
    <property type="match status" value="1"/>
</dbReference>
<dbReference type="InterPro" id="IPR008971">
    <property type="entry name" value="HSP40/DnaJ_pept-bd"/>
</dbReference>
<dbReference type="Gene3D" id="1.10.287.110">
    <property type="entry name" value="DnaJ domain"/>
    <property type="match status" value="1"/>
</dbReference>
<dbReference type="SUPFAM" id="SSF49493">
    <property type="entry name" value="HSP40/DnaJ peptide-binding domain"/>
    <property type="match status" value="2"/>
</dbReference>
<evidence type="ECO:0000313" key="3">
    <source>
        <dbReference type="EMBL" id="KAG6486947.1"/>
    </source>
</evidence>
<dbReference type="Proteomes" id="UP000734854">
    <property type="component" value="Unassembled WGS sequence"/>
</dbReference>
<dbReference type="CDD" id="cd10747">
    <property type="entry name" value="DnaJ_C"/>
    <property type="match status" value="1"/>
</dbReference>
<dbReference type="PROSITE" id="PS50076">
    <property type="entry name" value="DNAJ_2"/>
    <property type="match status" value="1"/>
</dbReference>
<dbReference type="InterPro" id="IPR036869">
    <property type="entry name" value="J_dom_sf"/>
</dbReference>
<feature type="domain" description="J" evidence="2">
    <location>
        <begin position="4"/>
        <end position="100"/>
    </location>
</feature>
<dbReference type="CDD" id="cd06257">
    <property type="entry name" value="DnaJ"/>
    <property type="match status" value="1"/>
</dbReference>
<dbReference type="FunFam" id="2.60.260.20:FF:000030">
    <property type="entry name" value="DNAJ heat shock family protein"/>
    <property type="match status" value="1"/>
</dbReference>
<evidence type="ECO:0000256" key="1">
    <source>
        <dbReference type="ARBA" id="ARBA00023186"/>
    </source>
</evidence>
<dbReference type="SMART" id="SM00271">
    <property type="entry name" value="DnaJ"/>
    <property type="match status" value="1"/>
</dbReference>
<dbReference type="GO" id="GO:0005829">
    <property type="term" value="C:cytosol"/>
    <property type="evidence" value="ECO:0007669"/>
    <property type="project" value="TreeGrafter"/>
</dbReference>
<dbReference type="Pfam" id="PF00226">
    <property type="entry name" value="DnaJ"/>
    <property type="match status" value="1"/>
</dbReference>
<dbReference type="GO" id="GO:0006457">
    <property type="term" value="P:protein folding"/>
    <property type="evidence" value="ECO:0007669"/>
    <property type="project" value="InterPro"/>
</dbReference>
<dbReference type="Gene3D" id="2.60.260.20">
    <property type="entry name" value="Urease metallochaperone UreE, N-terminal domain"/>
    <property type="match status" value="2"/>
</dbReference>
<dbReference type="GO" id="GO:0005783">
    <property type="term" value="C:endoplasmic reticulum"/>
    <property type="evidence" value="ECO:0007669"/>
    <property type="project" value="UniProtKB-ARBA"/>
</dbReference>